<keyword evidence="1" id="KW-0732">Signal</keyword>
<evidence type="ECO:0000313" key="3">
    <source>
        <dbReference type="Proteomes" id="UP000663827"/>
    </source>
</evidence>
<accession>A0A8H3HW17</accession>
<dbReference type="Pfam" id="PF11937">
    <property type="entry name" value="DUF3455"/>
    <property type="match status" value="1"/>
</dbReference>
<feature type="chain" id="PRO_5034636519" evidence="1">
    <location>
        <begin position="16"/>
        <end position="599"/>
    </location>
</feature>
<evidence type="ECO:0000256" key="1">
    <source>
        <dbReference type="SAM" id="SignalP"/>
    </source>
</evidence>
<proteinExistence type="predicted"/>
<evidence type="ECO:0000313" key="2">
    <source>
        <dbReference type="EMBL" id="CAE7119287.1"/>
    </source>
</evidence>
<reference evidence="2" key="1">
    <citation type="submission" date="2021-01" db="EMBL/GenBank/DDBJ databases">
        <authorList>
            <person name="Kaushik A."/>
        </authorList>
    </citation>
    <scope>NUCLEOTIDE SEQUENCE</scope>
    <source>
        <strain evidence="2">AG5</strain>
    </source>
</reference>
<gene>
    <name evidence="2" type="ORF">RDB_LOCUS54731</name>
</gene>
<dbReference type="EMBL" id="CAJNJQ010001093">
    <property type="protein sequence ID" value="CAE7119287.1"/>
    <property type="molecule type" value="Genomic_DNA"/>
</dbReference>
<dbReference type="PANTHER" id="PTHR35567:SF1">
    <property type="entry name" value="CONSERVED FUNGAL PROTEIN (AFU_ORTHOLOGUE AFUA_1G14230)"/>
    <property type="match status" value="1"/>
</dbReference>
<comment type="caution">
    <text evidence="2">The sequence shown here is derived from an EMBL/GenBank/DDBJ whole genome shotgun (WGS) entry which is preliminary data.</text>
</comment>
<sequence length="599" mass="66541">MFFPIISTLLASALAAPTQQTYGCDVSSAQLSLPSTLSIPSGVQPEYIAVGVGTQNYTCSSAGTFASAGAVATLIDISCLYGSNPEVFQDIQEDAYNALPSWNNVEATLGPYTHILGKHYFVAQNGGIAPKFDFSQNGNGYTVATKIGGIASPDGSQNVDWLALQGTDGTLAKILALALGTCVLNDQGALESAVANMVADKDNSLMQTFSIHVSAIIEAATSHSGKGGETFNCIIGWSHCEDHSNMEELISTTDARLLLFLLWCDRERFLQTLTATISPGLCGVMYVLWRCIIYKRYRQELSATDAKRLMVHYTDILWRSYLGAVANQDRAFHLLHSLNGQGFKSWEDDPKCINPKDSKFIVHIFGHQMLKRIGGIVPADIPKALNFVYLHSIHFTGCEYELPMLFMGVFKRLWGLILNSGDRPSAATLDVICEAFDWCSKILVSFATRCFGHDDMLAIVCHLADNRIGLLLDFIAKVMLLPDPATIETSPDKLSPHERFLIASGHLCHNLSQIVSKEDLLQCFCPYYFEWARYFRHLEFVQWLTIRYGPAPSEYYERCREIWLMIWKSLAILPEPGLMSCWYPSLRHSQSTEVLQQCV</sequence>
<organism evidence="2 3">
    <name type="scientific">Rhizoctonia solani</name>
    <dbReference type="NCBI Taxonomy" id="456999"/>
    <lineage>
        <taxon>Eukaryota</taxon>
        <taxon>Fungi</taxon>
        <taxon>Dikarya</taxon>
        <taxon>Basidiomycota</taxon>
        <taxon>Agaricomycotina</taxon>
        <taxon>Agaricomycetes</taxon>
        <taxon>Cantharellales</taxon>
        <taxon>Ceratobasidiaceae</taxon>
        <taxon>Rhizoctonia</taxon>
    </lineage>
</organism>
<feature type="signal peptide" evidence="1">
    <location>
        <begin position="1"/>
        <end position="15"/>
    </location>
</feature>
<dbReference type="InterPro" id="IPR021851">
    <property type="entry name" value="DUF3455"/>
</dbReference>
<name>A0A8H3HW17_9AGAM</name>
<dbReference type="Proteomes" id="UP000663827">
    <property type="component" value="Unassembled WGS sequence"/>
</dbReference>
<dbReference type="PANTHER" id="PTHR35567">
    <property type="entry name" value="MALATE DEHYDROGENASE (AFU_ORTHOLOGUE AFUA_2G13800)"/>
    <property type="match status" value="1"/>
</dbReference>
<dbReference type="AlphaFoldDB" id="A0A8H3HW17"/>
<protein>
    <submittedName>
        <fullName evidence="2">Uncharacterized protein</fullName>
    </submittedName>
</protein>